<sequence length="152" mass="17563">GINIAVFFYSLCTLVIELLTFKCLQNQNYNEVLPHTGQNGHLNKSTNSKSWRGCGERVPSFTVGRNVNWYNHYGKQCEGNLKKLNIELLYDPAIPLLGIYPDKTFLEKHTCNPIFAATLVTISKTWKQLIVHRQMNELRRCSIYTQWNTTQP</sequence>
<dbReference type="Ensembl" id="ENSSSCT00050070330.1">
    <property type="protein sequence ID" value="ENSSSCP00050030234.1"/>
    <property type="gene ID" value="ENSSSCG00050051642.1"/>
</dbReference>
<dbReference type="Proteomes" id="UP000694722">
    <property type="component" value="Unplaced"/>
</dbReference>
<name>A0A8D1K895_PIG</name>
<dbReference type="Ensembl" id="ENSSSCT00040040253.1">
    <property type="protein sequence ID" value="ENSSSCP00040016892.1"/>
    <property type="gene ID" value="ENSSSCG00040029959.1"/>
</dbReference>
<reference evidence="2" key="1">
    <citation type="submission" date="2025-05" db="UniProtKB">
        <authorList>
            <consortium name="Ensembl"/>
        </authorList>
    </citation>
    <scope>IDENTIFICATION</scope>
</reference>
<evidence type="ECO:0000256" key="1">
    <source>
        <dbReference type="SAM" id="SignalP"/>
    </source>
</evidence>
<feature type="chain" id="PRO_5044687187" evidence="1">
    <location>
        <begin position="27"/>
        <end position="152"/>
    </location>
</feature>
<dbReference type="Proteomes" id="UP000694571">
    <property type="component" value="Unplaced"/>
</dbReference>
<evidence type="ECO:0000313" key="3">
    <source>
        <dbReference type="Proteomes" id="UP000694722"/>
    </source>
</evidence>
<evidence type="ECO:0000313" key="2">
    <source>
        <dbReference type="Ensembl" id="ENSSSCP00040016892.1"/>
    </source>
</evidence>
<keyword evidence="1" id="KW-0732">Signal</keyword>
<proteinExistence type="predicted"/>
<protein>
    <submittedName>
        <fullName evidence="2">Uncharacterized protein</fullName>
    </submittedName>
</protein>
<accession>A0A8D1K895</accession>
<organism evidence="2 3">
    <name type="scientific">Sus scrofa</name>
    <name type="common">Pig</name>
    <dbReference type="NCBI Taxonomy" id="9823"/>
    <lineage>
        <taxon>Eukaryota</taxon>
        <taxon>Metazoa</taxon>
        <taxon>Chordata</taxon>
        <taxon>Craniata</taxon>
        <taxon>Vertebrata</taxon>
        <taxon>Euteleostomi</taxon>
        <taxon>Mammalia</taxon>
        <taxon>Eutheria</taxon>
        <taxon>Laurasiatheria</taxon>
        <taxon>Artiodactyla</taxon>
        <taxon>Suina</taxon>
        <taxon>Suidae</taxon>
        <taxon>Sus</taxon>
    </lineage>
</organism>
<feature type="signal peptide" evidence="1">
    <location>
        <begin position="1"/>
        <end position="26"/>
    </location>
</feature>
<dbReference type="AlphaFoldDB" id="A0A8D1K895"/>